<comment type="similarity">
    <text evidence="2">Belongs to the MgtC/SapB family.</text>
</comment>
<name>E8R132_ISOPI</name>
<dbReference type="EMBL" id="CP002353">
    <property type="protein sequence ID" value="ADV63383.1"/>
    <property type="molecule type" value="Genomic_DNA"/>
</dbReference>
<accession>E8R132</accession>
<evidence type="ECO:0000259" key="10">
    <source>
        <dbReference type="Pfam" id="PF02308"/>
    </source>
</evidence>
<dbReference type="OrthoDB" id="9811198at2"/>
<evidence type="ECO:0000313" key="12">
    <source>
        <dbReference type="EMBL" id="ADV63383.1"/>
    </source>
</evidence>
<dbReference type="Pfam" id="PF02308">
    <property type="entry name" value="MgtC"/>
    <property type="match status" value="1"/>
</dbReference>
<dbReference type="Pfam" id="PF21770">
    <property type="entry name" value="MgtC_SapB_C"/>
    <property type="match status" value="1"/>
</dbReference>
<evidence type="ECO:0000256" key="3">
    <source>
        <dbReference type="ARBA" id="ARBA00013833"/>
    </source>
</evidence>
<keyword evidence="6 9" id="KW-1133">Transmembrane helix</keyword>
<dbReference type="FunCoup" id="E8R132">
    <property type="interactions" value="71"/>
</dbReference>
<dbReference type="PRINTS" id="PR01837">
    <property type="entry name" value="MGTCSAPBPROT"/>
</dbReference>
<feature type="domain" description="MgtC-like C-terminal" evidence="11">
    <location>
        <begin position="147"/>
        <end position="224"/>
    </location>
</feature>
<organism evidence="12 13">
    <name type="scientific">Isosphaera pallida (strain ATCC 43644 / DSM 9630 / IS1B)</name>
    <dbReference type="NCBI Taxonomy" id="575540"/>
    <lineage>
        <taxon>Bacteria</taxon>
        <taxon>Pseudomonadati</taxon>
        <taxon>Planctomycetota</taxon>
        <taxon>Planctomycetia</taxon>
        <taxon>Isosphaerales</taxon>
        <taxon>Isosphaeraceae</taxon>
        <taxon>Isosphaera</taxon>
    </lineage>
</organism>
<evidence type="ECO:0000256" key="9">
    <source>
        <dbReference type="SAM" id="Phobius"/>
    </source>
</evidence>
<keyword evidence="13" id="KW-1185">Reference proteome</keyword>
<feature type="transmembrane region" description="Helical" evidence="9">
    <location>
        <begin position="59"/>
        <end position="79"/>
    </location>
</feature>
<evidence type="ECO:0000256" key="5">
    <source>
        <dbReference type="ARBA" id="ARBA00022692"/>
    </source>
</evidence>
<keyword evidence="4" id="KW-1003">Cell membrane</keyword>
<dbReference type="STRING" id="575540.Isop_2817"/>
<evidence type="ECO:0000256" key="6">
    <source>
        <dbReference type="ARBA" id="ARBA00022989"/>
    </source>
</evidence>
<dbReference type="AlphaFoldDB" id="E8R132"/>
<keyword evidence="5 9" id="KW-0812">Transmembrane</keyword>
<evidence type="ECO:0000256" key="2">
    <source>
        <dbReference type="ARBA" id="ARBA00009298"/>
    </source>
</evidence>
<dbReference type="PANTHER" id="PTHR33778:SF3">
    <property type="entry name" value="PROTEIN MGTC"/>
    <property type="match status" value="1"/>
</dbReference>
<protein>
    <recommendedName>
        <fullName evidence="3">Protein MgtC</fullName>
    </recommendedName>
</protein>
<evidence type="ECO:0000256" key="4">
    <source>
        <dbReference type="ARBA" id="ARBA00022475"/>
    </source>
</evidence>
<dbReference type="InterPro" id="IPR003416">
    <property type="entry name" value="MgtC/SapB/SrpB/YhiD_fam"/>
</dbReference>
<proteinExistence type="inferred from homology"/>
<reference key="1">
    <citation type="submission" date="2010-11" db="EMBL/GenBank/DDBJ databases">
        <title>The complete sequence of chromosome of Isophaera pallida ATCC 43644.</title>
        <authorList>
            <consortium name="US DOE Joint Genome Institute (JGI-PGF)"/>
            <person name="Lucas S."/>
            <person name="Copeland A."/>
            <person name="Lapidus A."/>
            <person name="Bruce D."/>
            <person name="Goodwin L."/>
            <person name="Pitluck S."/>
            <person name="Kyrpides N."/>
            <person name="Mavromatis K."/>
            <person name="Pagani I."/>
            <person name="Ivanova N."/>
            <person name="Saunders E."/>
            <person name="Brettin T."/>
            <person name="Detter J.C."/>
            <person name="Han C."/>
            <person name="Tapia R."/>
            <person name="Land M."/>
            <person name="Hauser L."/>
            <person name="Markowitz V."/>
            <person name="Cheng J.-F."/>
            <person name="Hugenholtz P."/>
            <person name="Woyke T."/>
            <person name="Wu D."/>
            <person name="Eisen J.A."/>
        </authorList>
    </citation>
    <scope>NUCLEOTIDE SEQUENCE</scope>
    <source>
        <strain>ATCC 43644</strain>
    </source>
</reference>
<sequence>MIFLIFAFNTAIALLMGVLIGVERQWRQHAAGLRTNALVALGASLFVGMSTLFDSEASPSRIAAQVVSGLGFLGGGVILREGLNVRGLNTAATIWCSGAVGSLAGAGFPLEAVIGTAGVLFVHLVLRYLTRWIDARTKIATDVDTVYRLQIECGAQHDAHLRHILLRHVNGSSRLTLQKLATEDTETGGTIVTADIFAMERNDRAIEEIVARVSIEPEVKAVGWQRTTA</sequence>
<dbReference type="InterPro" id="IPR049177">
    <property type="entry name" value="MgtC_SapB_SrpB_YhiD_N"/>
</dbReference>
<dbReference type="Proteomes" id="UP000008631">
    <property type="component" value="Chromosome"/>
</dbReference>
<dbReference type="InterPro" id="IPR048640">
    <property type="entry name" value="MgtC-like_C"/>
</dbReference>
<dbReference type="eggNOG" id="COG1285">
    <property type="taxonomic scope" value="Bacteria"/>
</dbReference>
<feature type="transmembrane region" description="Helical" evidence="9">
    <location>
        <begin position="88"/>
        <end position="106"/>
    </location>
</feature>
<dbReference type="PANTHER" id="PTHR33778">
    <property type="entry name" value="PROTEIN MGTC"/>
    <property type="match status" value="1"/>
</dbReference>
<dbReference type="RefSeq" id="WP_013565671.1">
    <property type="nucleotide sequence ID" value="NC_014962.1"/>
</dbReference>
<dbReference type="KEGG" id="ipa:Isop_2817"/>
<dbReference type="Gene3D" id="3.30.70.260">
    <property type="match status" value="1"/>
</dbReference>
<gene>
    <name evidence="12" type="ordered locus">Isop_2817</name>
</gene>
<feature type="transmembrane region" description="Helical" evidence="9">
    <location>
        <begin position="6"/>
        <end position="23"/>
    </location>
</feature>
<evidence type="ECO:0000256" key="8">
    <source>
        <dbReference type="ARBA" id="ARBA00025369"/>
    </source>
</evidence>
<evidence type="ECO:0000259" key="11">
    <source>
        <dbReference type="Pfam" id="PF21770"/>
    </source>
</evidence>
<dbReference type="HOGENOM" id="CLU_079292_0_0_0"/>
<dbReference type="InParanoid" id="E8R132"/>
<feature type="transmembrane region" description="Helical" evidence="9">
    <location>
        <begin position="112"/>
        <end position="129"/>
    </location>
</feature>
<evidence type="ECO:0000313" key="13">
    <source>
        <dbReference type="Proteomes" id="UP000008631"/>
    </source>
</evidence>
<feature type="transmembrane region" description="Helical" evidence="9">
    <location>
        <begin position="35"/>
        <end position="53"/>
    </location>
</feature>
<comment type="subcellular location">
    <subcellularLocation>
        <location evidence="1">Cell membrane</location>
        <topology evidence="1">Multi-pass membrane protein</topology>
    </subcellularLocation>
</comment>
<comment type="function">
    <text evidence="8">Virulence factor required for growth in low Mg(2+) medium and for intramacrophage survival. May be involved in regulating membrane potential by activating Na(+)/K(+)-ATPase.</text>
</comment>
<dbReference type="GO" id="GO:0005886">
    <property type="term" value="C:plasma membrane"/>
    <property type="evidence" value="ECO:0007669"/>
    <property type="project" value="UniProtKB-SubCell"/>
</dbReference>
<feature type="domain" description="MgtC/SapB/SrpB/YhiD N-terminal" evidence="10">
    <location>
        <begin position="11"/>
        <end position="131"/>
    </location>
</feature>
<reference evidence="12 13" key="2">
    <citation type="journal article" date="2011" name="Stand. Genomic Sci.">
        <title>Complete genome sequence of Isosphaera pallida type strain (IS1B).</title>
        <authorList>
            <consortium name="US DOE Joint Genome Institute (JGI-PGF)"/>
            <person name="Goker M."/>
            <person name="Cleland D."/>
            <person name="Saunders E."/>
            <person name="Lapidus A."/>
            <person name="Nolan M."/>
            <person name="Lucas S."/>
            <person name="Hammon N."/>
            <person name="Deshpande S."/>
            <person name="Cheng J.F."/>
            <person name="Tapia R."/>
            <person name="Han C."/>
            <person name="Goodwin L."/>
            <person name="Pitluck S."/>
            <person name="Liolios K."/>
            <person name="Pagani I."/>
            <person name="Ivanova N."/>
            <person name="Mavromatis K."/>
            <person name="Pati A."/>
            <person name="Chen A."/>
            <person name="Palaniappan K."/>
            <person name="Land M."/>
            <person name="Hauser L."/>
            <person name="Chang Y.J."/>
            <person name="Jeffries C.D."/>
            <person name="Detter J.C."/>
            <person name="Beck B."/>
            <person name="Woyke T."/>
            <person name="Bristow J."/>
            <person name="Eisen J.A."/>
            <person name="Markowitz V."/>
            <person name="Hugenholtz P."/>
            <person name="Kyrpides N.C."/>
            <person name="Klenk H.P."/>
        </authorList>
    </citation>
    <scope>NUCLEOTIDE SEQUENCE [LARGE SCALE GENOMIC DNA]</scope>
    <source>
        <strain evidence="13">ATCC 43644 / DSM 9630 / IS1B</strain>
    </source>
</reference>
<keyword evidence="7 9" id="KW-0472">Membrane</keyword>
<evidence type="ECO:0000256" key="1">
    <source>
        <dbReference type="ARBA" id="ARBA00004651"/>
    </source>
</evidence>
<evidence type="ECO:0000256" key="7">
    <source>
        <dbReference type="ARBA" id="ARBA00023136"/>
    </source>
</evidence>